<name>A0A086PC16_SPHHM</name>
<sequence length="97" mass="10866">MTVYFIAAIDRQNLEAYGEYEAGSFASLEGQDVEALAVTDSPELLEGAIPAQRMILMKFKDRDALQRWYDSPIYQKVLPIRHANADTKFIVAIDGLA</sequence>
<organism evidence="2 3">
    <name type="scientific">Sphingobium herbicidovorans (strain ATCC 700291 / DSM 11019 / CCUG 56400 / KCTC 2939 / LMG 18315 / NBRC 16415 / MH)</name>
    <name type="common">Sphingomonas herbicidovorans</name>
    <dbReference type="NCBI Taxonomy" id="1219045"/>
    <lineage>
        <taxon>Bacteria</taxon>
        <taxon>Pseudomonadati</taxon>
        <taxon>Pseudomonadota</taxon>
        <taxon>Alphaproteobacteria</taxon>
        <taxon>Sphingomonadales</taxon>
        <taxon>Sphingomonadaceae</taxon>
        <taxon>Sphingobium</taxon>
    </lineage>
</organism>
<dbReference type="SUPFAM" id="SSF54909">
    <property type="entry name" value="Dimeric alpha+beta barrel"/>
    <property type="match status" value="1"/>
</dbReference>
<keyword evidence="3" id="KW-1185">Reference proteome</keyword>
<dbReference type="InterPro" id="IPR011008">
    <property type="entry name" value="Dimeric_a/b-barrel"/>
</dbReference>
<dbReference type="eggNOG" id="COG5470">
    <property type="taxonomic scope" value="Bacteria"/>
</dbReference>
<feature type="domain" description="DUF1330" evidence="1">
    <location>
        <begin position="2"/>
        <end position="91"/>
    </location>
</feature>
<dbReference type="AlphaFoldDB" id="A0A086PC16"/>
<dbReference type="OrthoDB" id="9806380at2"/>
<protein>
    <recommendedName>
        <fullName evidence="1">DUF1330 domain-containing protein</fullName>
    </recommendedName>
</protein>
<dbReference type="EMBL" id="JFZA02000008">
    <property type="protein sequence ID" value="KFG90934.1"/>
    <property type="molecule type" value="Genomic_DNA"/>
</dbReference>
<evidence type="ECO:0000313" key="3">
    <source>
        <dbReference type="Proteomes" id="UP000024284"/>
    </source>
</evidence>
<dbReference type="InterPro" id="IPR010753">
    <property type="entry name" value="DUF1330"/>
</dbReference>
<dbReference type="STRING" id="76947.GCA_002080435_04047"/>
<evidence type="ECO:0000259" key="1">
    <source>
        <dbReference type="Pfam" id="PF07045"/>
    </source>
</evidence>
<dbReference type="RefSeq" id="WP_051908118.1">
    <property type="nucleotide sequence ID" value="NZ_BCZD01000023.1"/>
</dbReference>
<evidence type="ECO:0000313" key="2">
    <source>
        <dbReference type="EMBL" id="KFG90934.1"/>
    </source>
</evidence>
<dbReference type="PATRIC" id="fig|1219045.3.peg.1332"/>
<proteinExistence type="predicted"/>
<reference evidence="2" key="1">
    <citation type="submission" date="2014-08" db="EMBL/GenBank/DDBJ databases">
        <title>Draft genome sequences of Sphingobium herbicidovorans.</title>
        <authorList>
            <person name="Gan H.M."/>
            <person name="Gan H.Y."/>
            <person name="Savka M.A."/>
        </authorList>
    </citation>
    <scope>NUCLEOTIDE SEQUENCE [LARGE SCALE GENOMIC DNA]</scope>
    <source>
        <strain evidence="2">NBRC 16415</strain>
    </source>
</reference>
<dbReference type="Gene3D" id="3.30.70.100">
    <property type="match status" value="1"/>
</dbReference>
<gene>
    <name evidence="2" type="ORF">BV98_001301</name>
</gene>
<dbReference type="PANTHER" id="PTHR41521">
    <property type="match status" value="1"/>
</dbReference>
<dbReference type="PANTHER" id="PTHR41521:SF4">
    <property type="entry name" value="BLR0684 PROTEIN"/>
    <property type="match status" value="1"/>
</dbReference>
<dbReference type="Proteomes" id="UP000024284">
    <property type="component" value="Unassembled WGS sequence"/>
</dbReference>
<accession>A0A086PC16</accession>
<dbReference type="Pfam" id="PF07045">
    <property type="entry name" value="DUF1330"/>
    <property type="match status" value="1"/>
</dbReference>
<comment type="caution">
    <text evidence="2">The sequence shown here is derived from an EMBL/GenBank/DDBJ whole genome shotgun (WGS) entry which is preliminary data.</text>
</comment>